<organism evidence="2 3">
    <name type="scientific">Novosphingobium rhizovicinum</name>
    <dbReference type="NCBI Taxonomy" id="3228928"/>
    <lineage>
        <taxon>Bacteria</taxon>
        <taxon>Pseudomonadati</taxon>
        <taxon>Pseudomonadota</taxon>
        <taxon>Alphaproteobacteria</taxon>
        <taxon>Sphingomonadales</taxon>
        <taxon>Sphingomonadaceae</taxon>
        <taxon>Novosphingobium</taxon>
    </lineage>
</organism>
<dbReference type="EMBL" id="JBFNXR010000044">
    <property type="protein sequence ID" value="MEW9855730.1"/>
    <property type="molecule type" value="Genomic_DNA"/>
</dbReference>
<feature type="signal peptide" evidence="1">
    <location>
        <begin position="1"/>
        <end position="23"/>
    </location>
</feature>
<name>A0ABV3RCN3_9SPHN</name>
<dbReference type="Pfam" id="PF09694">
    <property type="entry name" value="Gcw_chp"/>
    <property type="match status" value="1"/>
</dbReference>
<evidence type="ECO:0000313" key="2">
    <source>
        <dbReference type="EMBL" id="MEW9855730.1"/>
    </source>
</evidence>
<gene>
    <name evidence="2" type="ORF">ABUH87_11300</name>
</gene>
<dbReference type="RefSeq" id="WP_367773598.1">
    <property type="nucleotide sequence ID" value="NZ_JBFNXR010000044.1"/>
</dbReference>
<evidence type="ECO:0000256" key="1">
    <source>
        <dbReference type="SAM" id="SignalP"/>
    </source>
</evidence>
<keyword evidence="3" id="KW-1185">Reference proteome</keyword>
<feature type="chain" id="PRO_5047104925" evidence="1">
    <location>
        <begin position="24"/>
        <end position="249"/>
    </location>
</feature>
<sequence>MNTRVCCWTIAACGALFTVGAQAQPVASASVSLEAETDRRERGLSWSDGKPALSVFATVPSGDALAFDLGAATLRDSARHGGADVALTIAPRYTVYTGGFALSAGARGNVFIGRSGMTYAEITGEVARTIGPVQLVLGADFAPSQDSIGGHNLHVDASASAGIPGLPFTLYGGVGRTSGSSRDDARSARLRPGGTYTDYHLGIERSRALLSVGVRYSDTSIGKNEVDRLSPYYDQHFGSRIVGYLRIST</sequence>
<proteinExistence type="predicted"/>
<evidence type="ECO:0000313" key="3">
    <source>
        <dbReference type="Proteomes" id="UP001556118"/>
    </source>
</evidence>
<protein>
    <submittedName>
        <fullName evidence="2">TorF family putative porin</fullName>
    </submittedName>
</protein>
<comment type="caution">
    <text evidence="2">The sequence shown here is derived from an EMBL/GenBank/DDBJ whole genome shotgun (WGS) entry which is preliminary data.</text>
</comment>
<keyword evidence="1" id="KW-0732">Signal</keyword>
<dbReference type="Proteomes" id="UP001556118">
    <property type="component" value="Unassembled WGS sequence"/>
</dbReference>
<dbReference type="InterPro" id="IPR010239">
    <property type="entry name" value="CHP02001"/>
</dbReference>
<accession>A0ABV3RCN3</accession>
<reference evidence="2 3" key="1">
    <citation type="submission" date="2024-06" db="EMBL/GenBank/DDBJ databases">
        <title>Novosphingobium rhizovicinus M1R2S20.</title>
        <authorList>
            <person name="Sun J.-Q."/>
        </authorList>
    </citation>
    <scope>NUCLEOTIDE SEQUENCE [LARGE SCALE GENOMIC DNA]</scope>
    <source>
        <strain evidence="2 3">M1R2S20</strain>
    </source>
</reference>